<dbReference type="GO" id="GO:0005886">
    <property type="term" value="C:plasma membrane"/>
    <property type="evidence" value="ECO:0007669"/>
    <property type="project" value="UniProtKB-SubCell"/>
</dbReference>
<dbReference type="InterPro" id="IPR002797">
    <property type="entry name" value="Polysacc_synth"/>
</dbReference>
<feature type="transmembrane region" description="Helical" evidence="6">
    <location>
        <begin position="41"/>
        <end position="62"/>
    </location>
</feature>
<evidence type="ECO:0000313" key="8">
    <source>
        <dbReference type="Proteomes" id="UP000182961"/>
    </source>
</evidence>
<dbReference type="eggNOG" id="COG2244">
    <property type="taxonomic scope" value="Bacteria"/>
</dbReference>
<feature type="transmembrane region" description="Helical" evidence="6">
    <location>
        <begin position="7"/>
        <end position="29"/>
    </location>
</feature>
<dbReference type="AlphaFoldDB" id="A0A1I4SDH3"/>
<feature type="transmembrane region" description="Helical" evidence="6">
    <location>
        <begin position="241"/>
        <end position="262"/>
    </location>
</feature>
<dbReference type="Proteomes" id="UP000182961">
    <property type="component" value="Unassembled WGS sequence"/>
</dbReference>
<feature type="transmembrane region" description="Helical" evidence="6">
    <location>
        <begin position="372"/>
        <end position="392"/>
    </location>
</feature>
<dbReference type="Pfam" id="PF01943">
    <property type="entry name" value="Polysacc_synt"/>
    <property type="match status" value="1"/>
</dbReference>
<dbReference type="InterPro" id="IPR050833">
    <property type="entry name" value="Poly_Biosynth_Transport"/>
</dbReference>
<keyword evidence="4 6" id="KW-1133">Transmembrane helix</keyword>
<gene>
    <name evidence="7" type="ORF">SAMN05444143_101782</name>
</gene>
<keyword evidence="5 6" id="KW-0472">Membrane</keyword>
<evidence type="ECO:0000256" key="6">
    <source>
        <dbReference type="SAM" id="Phobius"/>
    </source>
</evidence>
<dbReference type="CDD" id="cd13128">
    <property type="entry name" value="MATE_Wzx_like"/>
    <property type="match status" value="1"/>
</dbReference>
<feature type="transmembrane region" description="Helical" evidence="6">
    <location>
        <begin position="83"/>
        <end position="104"/>
    </location>
</feature>
<feature type="transmembrane region" description="Helical" evidence="6">
    <location>
        <begin position="398"/>
        <end position="419"/>
    </location>
</feature>
<feature type="transmembrane region" description="Helical" evidence="6">
    <location>
        <begin position="306"/>
        <end position="328"/>
    </location>
</feature>
<organism evidence="7 8">
    <name type="scientific">Flavobacterium succinicans</name>
    <dbReference type="NCBI Taxonomy" id="29536"/>
    <lineage>
        <taxon>Bacteria</taxon>
        <taxon>Pseudomonadati</taxon>
        <taxon>Bacteroidota</taxon>
        <taxon>Flavobacteriia</taxon>
        <taxon>Flavobacteriales</taxon>
        <taxon>Flavobacteriaceae</taxon>
        <taxon>Flavobacterium</taxon>
    </lineage>
</organism>
<dbReference type="PANTHER" id="PTHR30250:SF26">
    <property type="entry name" value="PSMA PROTEIN"/>
    <property type="match status" value="1"/>
</dbReference>
<feature type="transmembrane region" description="Helical" evidence="6">
    <location>
        <begin position="156"/>
        <end position="176"/>
    </location>
</feature>
<feature type="transmembrane region" description="Helical" evidence="6">
    <location>
        <begin position="268"/>
        <end position="285"/>
    </location>
</feature>
<reference evidence="8" key="1">
    <citation type="submission" date="2016-10" db="EMBL/GenBank/DDBJ databases">
        <authorList>
            <person name="Varghese N."/>
            <person name="Submissions S."/>
        </authorList>
    </citation>
    <scope>NUCLEOTIDE SEQUENCE [LARGE SCALE GENOMIC DNA]</scope>
    <source>
        <strain evidence="8">DSM 4002</strain>
    </source>
</reference>
<accession>A0A1I4SDH3</accession>
<dbReference type="PANTHER" id="PTHR30250">
    <property type="entry name" value="PST FAMILY PREDICTED COLANIC ACID TRANSPORTER"/>
    <property type="match status" value="1"/>
</dbReference>
<keyword evidence="8" id="KW-1185">Reference proteome</keyword>
<keyword evidence="3 6" id="KW-0812">Transmembrane</keyword>
<comment type="subcellular location">
    <subcellularLocation>
        <location evidence="1">Cell membrane</location>
        <topology evidence="1">Multi-pass membrane protein</topology>
    </subcellularLocation>
</comment>
<proteinExistence type="predicted"/>
<protein>
    <submittedName>
        <fullName evidence="7">Membrane protein involved in the export of O-antigen and teichoic acid</fullName>
    </submittedName>
</protein>
<feature type="transmembrane region" description="Helical" evidence="6">
    <location>
        <begin position="182"/>
        <end position="202"/>
    </location>
</feature>
<feature type="transmembrane region" description="Helical" evidence="6">
    <location>
        <begin position="340"/>
        <end position="360"/>
    </location>
</feature>
<evidence type="ECO:0000256" key="4">
    <source>
        <dbReference type="ARBA" id="ARBA00022989"/>
    </source>
</evidence>
<evidence type="ECO:0000256" key="5">
    <source>
        <dbReference type="ARBA" id="ARBA00023136"/>
    </source>
</evidence>
<dbReference type="EMBL" id="FOUT01000001">
    <property type="protein sequence ID" value="SFM62505.1"/>
    <property type="molecule type" value="Genomic_DNA"/>
</dbReference>
<dbReference type="RefSeq" id="WP_024981551.1">
    <property type="nucleotide sequence ID" value="NZ_CBCRUM010000004.1"/>
</dbReference>
<keyword evidence="2" id="KW-1003">Cell membrane</keyword>
<name>A0A1I4SDH3_9FLAO</name>
<sequence>MSLKINTYWSFIGSVAPMILGLITIPYLIKQVHVEAFGILTLVWSLIGYFSIFDFGIGRALTHQVSSSISLNLESELPSILKTGLLFMLATGVFGGVVLAISAHELGTQWLNVSEGLEKDTTKCLVIAAIGIPLTTVTSGLKGILEGYEDFKAASVLRIILGICNFGLPALAVMFLNNSLEYMVLSLVLARFIVMLAHLYVINKRLSIYDVMTTSLADKNKIKKLLSFGAWMTLSNIISPLMVTADRFIISYILGAGLVAYYTVPFDFIVRLLIIPAALTGVLFPRFSYLYKTDIEQINRLYKKSFFIIFAVMGLISFGIAIGSYFGLTIWLGKNFAEHSWVIASILAIGLLFNSLAQVPHTAIQASGDVKITSIIHLSEFIFYIPLLYGALHFYGLVGAAIVWVLRVFVDLIALSVFAKMKITTVAYV</sequence>
<evidence type="ECO:0000313" key="7">
    <source>
        <dbReference type="EMBL" id="SFM62505.1"/>
    </source>
</evidence>
<evidence type="ECO:0000256" key="1">
    <source>
        <dbReference type="ARBA" id="ARBA00004651"/>
    </source>
</evidence>
<evidence type="ECO:0000256" key="2">
    <source>
        <dbReference type="ARBA" id="ARBA00022475"/>
    </source>
</evidence>
<feature type="transmembrane region" description="Helical" evidence="6">
    <location>
        <begin position="124"/>
        <end position="144"/>
    </location>
</feature>
<evidence type="ECO:0000256" key="3">
    <source>
        <dbReference type="ARBA" id="ARBA00022692"/>
    </source>
</evidence>